<evidence type="ECO:0000313" key="2">
    <source>
        <dbReference type="Proteomes" id="UP000182466"/>
    </source>
</evidence>
<sequence length="312" mass="33347">MVAEQDMMQLAYLNLSRLKDGLCRDWLGAVLGNAVRLWQADALAALPGAGRAVLIYDAPEVQIAPALRDGAPPAQAMSGWQTQAQAILARWRMGRREIFLVDADAFAAAPEALAERLAQWLERPAGAVPAAVGGEDATGARDIHDILAAHAAMTLAPLRDLADEMAAGGLSPRSVRAGDAAQLAAVWETLNVAGQGGAEQTDLLQLQLKTAQQALEQEYRDRIADRDAAAAELAALRAAAELDRVRLETALAEQARQIAALLDGHRALMVERRDLQAGLNHSRQEIDALFASTSWKVTAPLRRARLAVAGSR</sequence>
<evidence type="ECO:0000313" key="1">
    <source>
        <dbReference type="EMBL" id="SFU17854.1"/>
    </source>
</evidence>
<dbReference type="STRING" id="999627.SAMN05216236_1413"/>
<accession>A0A1I7E1S6</accession>
<dbReference type="Proteomes" id="UP000182466">
    <property type="component" value="Unassembled WGS sequence"/>
</dbReference>
<dbReference type="EMBL" id="FPAW01000041">
    <property type="protein sequence ID" value="SFU17854.1"/>
    <property type="molecule type" value="Genomic_DNA"/>
</dbReference>
<proteinExistence type="predicted"/>
<keyword evidence="2" id="KW-1185">Reference proteome</keyword>
<dbReference type="AlphaFoldDB" id="A0A1I7E1S6"/>
<name>A0A1I7E1S6_9RHOB</name>
<organism evidence="1 2">
    <name type="scientific">Sedimentitalea nanhaiensis</name>
    <dbReference type="NCBI Taxonomy" id="999627"/>
    <lineage>
        <taxon>Bacteria</taxon>
        <taxon>Pseudomonadati</taxon>
        <taxon>Pseudomonadota</taxon>
        <taxon>Alphaproteobacteria</taxon>
        <taxon>Rhodobacterales</taxon>
        <taxon>Paracoccaceae</taxon>
        <taxon>Sedimentitalea</taxon>
    </lineage>
</organism>
<dbReference type="RefSeq" id="WP_074920741.1">
    <property type="nucleotide sequence ID" value="NZ_FPAW01000041.1"/>
</dbReference>
<reference evidence="1 2" key="1">
    <citation type="submission" date="2016-10" db="EMBL/GenBank/DDBJ databases">
        <authorList>
            <person name="de Groot N.N."/>
        </authorList>
    </citation>
    <scope>NUCLEOTIDE SEQUENCE [LARGE SCALE GENOMIC DNA]</scope>
    <source>
        <strain evidence="1 2">CGMCC 1.10959</strain>
    </source>
</reference>
<protein>
    <submittedName>
        <fullName evidence="1">Uncharacterized protein</fullName>
    </submittedName>
</protein>
<dbReference type="OrthoDB" id="9783791at2"/>
<gene>
    <name evidence="1" type="ORF">SAMN05216236_1413</name>
</gene>